<dbReference type="EMBL" id="CP001804">
    <property type="protein sequence ID" value="ACY15194.1"/>
    <property type="molecule type" value="Genomic_DNA"/>
</dbReference>
<dbReference type="AlphaFoldDB" id="D0LM16"/>
<name>D0LM16_HALO1</name>
<dbReference type="RefSeq" id="WP_012827802.1">
    <property type="nucleotide sequence ID" value="NC_013440.1"/>
</dbReference>
<gene>
    <name evidence="1" type="ordered locus">Hoch_2663</name>
</gene>
<organism evidence="1 2">
    <name type="scientific">Haliangium ochraceum (strain DSM 14365 / JCM 11303 / SMP-2)</name>
    <dbReference type="NCBI Taxonomy" id="502025"/>
    <lineage>
        <taxon>Bacteria</taxon>
        <taxon>Pseudomonadati</taxon>
        <taxon>Myxococcota</taxon>
        <taxon>Polyangia</taxon>
        <taxon>Haliangiales</taxon>
        <taxon>Kofleriaceae</taxon>
        <taxon>Haliangium</taxon>
    </lineage>
</organism>
<evidence type="ECO:0000313" key="1">
    <source>
        <dbReference type="EMBL" id="ACY15194.1"/>
    </source>
</evidence>
<dbReference type="Proteomes" id="UP000001880">
    <property type="component" value="Chromosome"/>
</dbReference>
<reference evidence="1 2" key="1">
    <citation type="journal article" date="2010" name="Stand. Genomic Sci.">
        <title>Complete genome sequence of Haliangium ochraceum type strain (SMP-2).</title>
        <authorList>
            <consortium name="US DOE Joint Genome Institute (JGI-PGF)"/>
            <person name="Ivanova N."/>
            <person name="Daum C."/>
            <person name="Lang E."/>
            <person name="Abt B."/>
            <person name="Kopitz M."/>
            <person name="Saunders E."/>
            <person name="Lapidus A."/>
            <person name="Lucas S."/>
            <person name="Glavina Del Rio T."/>
            <person name="Nolan M."/>
            <person name="Tice H."/>
            <person name="Copeland A."/>
            <person name="Cheng J.F."/>
            <person name="Chen F."/>
            <person name="Bruce D."/>
            <person name="Goodwin L."/>
            <person name="Pitluck S."/>
            <person name="Mavromatis K."/>
            <person name="Pati A."/>
            <person name="Mikhailova N."/>
            <person name="Chen A."/>
            <person name="Palaniappan K."/>
            <person name="Land M."/>
            <person name="Hauser L."/>
            <person name="Chang Y.J."/>
            <person name="Jeffries C.D."/>
            <person name="Detter J.C."/>
            <person name="Brettin T."/>
            <person name="Rohde M."/>
            <person name="Goker M."/>
            <person name="Bristow J."/>
            <person name="Markowitz V."/>
            <person name="Eisen J.A."/>
            <person name="Hugenholtz P."/>
            <person name="Kyrpides N.C."/>
            <person name="Klenk H.P."/>
        </authorList>
    </citation>
    <scope>NUCLEOTIDE SEQUENCE [LARGE SCALE GENOMIC DNA]</scope>
    <source>
        <strain evidence="2">DSM 14365 / CIP 107738 / JCM 11303 / AJ 13395 / SMP-2</strain>
    </source>
</reference>
<sequence length="71" mass="8034">MDEELFVEGQLALSNQVPEPRCYLVVGLELFGHEIGVPRFCHTPNGFELMVTIPDEDPETSTSWVLMAREL</sequence>
<dbReference type="HOGENOM" id="CLU_2734435_0_0_7"/>
<evidence type="ECO:0000313" key="2">
    <source>
        <dbReference type="Proteomes" id="UP000001880"/>
    </source>
</evidence>
<accession>D0LM16</accession>
<proteinExistence type="predicted"/>
<dbReference type="KEGG" id="hoh:Hoch_2663"/>
<keyword evidence="2" id="KW-1185">Reference proteome</keyword>
<protein>
    <submittedName>
        <fullName evidence="1">Uncharacterized protein</fullName>
    </submittedName>
</protein>